<organism evidence="3">
    <name type="scientific">Cystobacter velatus</name>
    <dbReference type="NCBI Taxonomy" id="394094"/>
    <lineage>
        <taxon>Bacteria</taxon>
        <taxon>Pseudomonadati</taxon>
        <taxon>Myxococcota</taxon>
        <taxon>Myxococcia</taxon>
        <taxon>Myxococcales</taxon>
        <taxon>Cystobacterineae</taxon>
        <taxon>Archangiaceae</taxon>
        <taxon>Cystobacter</taxon>
    </lineage>
</organism>
<dbReference type="InterPro" id="IPR009081">
    <property type="entry name" value="PP-bd_ACP"/>
</dbReference>
<evidence type="ECO:0000256" key="1">
    <source>
        <dbReference type="SAM" id="MobiDB-lite"/>
    </source>
</evidence>
<proteinExistence type="predicted"/>
<dbReference type="EMBL" id="MH908901">
    <property type="protein sequence ID" value="AYM53385.1"/>
    <property type="molecule type" value="Genomic_DNA"/>
</dbReference>
<dbReference type="AlphaFoldDB" id="A0A3S7UXA1"/>
<evidence type="ECO:0000313" key="3">
    <source>
        <dbReference type="EMBL" id="AYM53385.1"/>
    </source>
</evidence>
<evidence type="ECO:0000259" key="2">
    <source>
        <dbReference type="PROSITE" id="PS50075"/>
    </source>
</evidence>
<feature type="domain" description="Carrier" evidence="2">
    <location>
        <begin position="31"/>
        <end position="112"/>
    </location>
</feature>
<sequence length="139" mass="15674">MLQSCNLEKWPNGEGDDRSPAPRQEVRMHRQEILDHVRNIILATHTGLYPDDVNEFSSMTYDLGMDSFHLESMISRLKDEVANIEFTPWYIKASRRGHDTVGSLVDFIDERQPQPQDANVTGDEASLGDGLEALDSEAA</sequence>
<name>A0A3S7UXA1_9BACT</name>
<dbReference type="SUPFAM" id="SSF47336">
    <property type="entry name" value="ACP-like"/>
    <property type="match status" value="1"/>
</dbReference>
<feature type="region of interest" description="Disordered" evidence="1">
    <location>
        <begin position="110"/>
        <end position="139"/>
    </location>
</feature>
<dbReference type="Gene3D" id="1.10.1200.10">
    <property type="entry name" value="ACP-like"/>
    <property type="match status" value="1"/>
</dbReference>
<accession>A0A3S7UXA1</accession>
<dbReference type="PROSITE" id="PS50075">
    <property type="entry name" value="CARRIER"/>
    <property type="match status" value="1"/>
</dbReference>
<protein>
    <recommendedName>
        <fullName evidence="2">Carrier domain-containing protein</fullName>
    </recommendedName>
</protein>
<reference evidence="3" key="1">
    <citation type="journal article" date="2018" name="J. Ind. Microbiol. Biotechnol.">
        <title>Genome mining reveals uncommon alkylpyrones as type III PKS products from myxobacteria.</title>
        <authorList>
            <person name="Hug J.J."/>
            <person name="Panter F."/>
            <person name="Krug D."/>
            <person name="Muller R."/>
        </authorList>
    </citation>
    <scope>NUCLEOTIDE SEQUENCE</scope>
    <source>
        <strain evidence="3">MCy7152</strain>
    </source>
</reference>
<dbReference type="InterPro" id="IPR036736">
    <property type="entry name" value="ACP-like_sf"/>
</dbReference>
<feature type="region of interest" description="Disordered" evidence="1">
    <location>
        <begin position="1"/>
        <end position="22"/>
    </location>
</feature>